<dbReference type="InterPro" id="IPR012910">
    <property type="entry name" value="Plug_dom"/>
</dbReference>
<evidence type="ECO:0000256" key="2">
    <source>
        <dbReference type="PROSITE-ProRule" id="PRU01360"/>
    </source>
</evidence>
<dbReference type="SUPFAM" id="SSF56935">
    <property type="entry name" value="Porins"/>
    <property type="match status" value="1"/>
</dbReference>
<feature type="transmembrane region" description="Helical" evidence="3">
    <location>
        <begin position="185"/>
        <end position="203"/>
    </location>
</feature>
<dbReference type="AlphaFoldDB" id="A0A380ZQG9"/>
<keyword evidence="2" id="KW-0813">Transport</keyword>
<evidence type="ECO:0000313" key="5">
    <source>
        <dbReference type="EMBL" id="SUV47216.1"/>
    </source>
</evidence>
<comment type="similarity">
    <text evidence="2">Belongs to the TonB-dependent receptor family.</text>
</comment>
<evidence type="ECO:0000259" key="4">
    <source>
        <dbReference type="Pfam" id="PF07715"/>
    </source>
</evidence>
<evidence type="ECO:0000256" key="3">
    <source>
        <dbReference type="SAM" id="Phobius"/>
    </source>
</evidence>
<sequence length="247" mass="26124">MSSAKTLRVSFVGMQTQEVAIKPNLRVVLKSDAEVLDEVVVTAMGIKRAEKALGYSATSVNSERITETRTSDIMSSLSGKIAGVQISNTSSDPGASNSVIIRGVSSLSGSNQPLYVVDGVPLNNSAVYSTDGLNSGYDFGNGANAVNPDDVESMTILKGAAATALYGSRAASGVVMITTKTGKKIRVWVLSIMVVYSGLLSYVCPNFRTNLVWAGMEIIQNLRMVHGDLVLTVLCNFGVTNMKTLKS</sequence>
<keyword evidence="2" id="KW-0998">Cell outer membrane</keyword>
<dbReference type="InterPro" id="IPR023997">
    <property type="entry name" value="TonB-dep_OMP_SusC/RagA_CS"/>
</dbReference>
<keyword evidence="1" id="KW-0732">Signal</keyword>
<dbReference type="InterPro" id="IPR037066">
    <property type="entry name" value="Plug_dom_sf"/>
</dbReference>
<feature type="domain" description="TonB-dependent receptor plug" evidence="4">
    <location>
        <begin position="53"/>
        <end position="174"/>
    </location>
</feature>
<keyword evidence="5" id="KW-0675">Receptor</keyword>
<accession>A0A380ZQG9</accession>
<dbReference type="GO" id="GO:0015344">
    <property type="term" value="F:siderophore uptake transmembrane transporter activity"/>
    <property type="evidence" value="ECO:0007669"/>
    <property type="project" value="TreeGrafter"/>
</dbReference>
<dbReference type="FunFam" id="2.170.130.10:FF:000023">
    <property type="entry name" value="SusC/RagA family TonB-linked outer membrane protein"/>
    <property type="match status" value="1"/>
</dbReference>
<dbReference type="PROSITE" id="PS52016">
    <property type="entry name" value="TONB_DEPENDENT_REC_3"/>
    <property type="match status" value="1"/>
</dbReference>
<name>A0A380ZQG9_9BACE</name>
<keyword evidence="3" id="KW-1133">Transmembrane helix</keyword>
<dbReference type="EMBL" id="UFSX01000003">
    <property type="protein sequence ID" value="SUV47216.1"/>
    <property type="molecule type" value="Genomic_DNA"/>
</dbReference>
<dbReference type="Proteomes" id="UP000254424">
    <property type="component" value="Unassembled WGS sequence"/>
</dbReference>
<gene>
    <name evidence="5" type="ORF">NCTC11155_03681</name>
</gene>
<dbReference type="InterPro" id="IPR039426">
    <property type="entry name" value="TonB-dep_rcpt-like"/>
</dbReference>
<dbReference type="PANTHER" id="PTHR30069:SF29">
    <property type="entry name" value="HEMOGLOBIN AND HEMOGLOBIN-HAPTOGLOBIN-BINDING PROTEIN 1-RELATED"/>
    <property type="match status" value="1"/>
</dbReference>
<keyword evidence="2 3" id="KW-0472">Membrane</keyword>
<keyword evidence="2" id="KW-1134">Transmembrane beta strand</keyword>
<organism evidence="5 6">
    <name type="scientific">Bacteroides eggerthii</name>
    <dbReference type="NCBI Taxonomy" id="28111"/>
    <lineage>
        <taxon>Bacteria</taxon>
        <taxon>Pseudomonadati</taxon>
        <taxon>Bacteroidota</taxon>
        <taxon>Bacteroidia</taxon>
        <taxon>Bacteroidales</taxon>
        <taxon>Bacteroidaceae</taxon>
        <taxon>Bacteroides</taxon>
    </lineage>
</organism>
<keyword evidence="2 3" id="KW-0812">Transmembrane</keyword>
<dbReference type="GO" id="GO:0044718">
    <property type="term" value="P:siderophore transmembrane transport"/>
    <property type="evidence" value="ECO:0007669"/>
    <property type="project" value="TreeGrafter"/>
</dbReference>
<dbReference type="Pfam" id="PF07715">
    <property type="entry name" value="Plug"/>
    <property type="match status" value="1"/>
</dbReference>
<evidence type="ECO:0000256" key="1">
    <source>
        <dbReference type="ARBA" id="ARBA00022729"/>
    </source>
</evidence>
<comment type="subcellular location">
    <subcellularLocation>
        <location evidence="2">Cell outer membrane</location>
        <topology evidence="2">Multi-pass membrane protein</topology>
    </subcellularLocation>
</comment>
<reference evidence="5 6" key="1">
    <citation type="submission" date="2018-06" db="EMBL/GenBank/DDBJ databases">
        <authorList>
            <consortium name="Pathogen Informatics"/>
            <person name="Doyle S."/>
        </authorList>
    </citation>
    <scope>NUCLEOTIDE SEQUENCE [LARGE SCALE GENOMIC DNA]</scope>
    <source>
        <strain evidence="5 6">NCTC11155</strain>
    </source>
</reference>
<dbReference type="NCBIfam" id="TIGR04057">
    <property type="entry name" value="SusC_RagA_signa"/>
    <property type="match status" value="1"/>
</dbReference>
<dbReference type="Gene3D" id="2.170.130.10">
    <property type="entry name" value="TonB-dependent receptor, plug domain"/>
    <property type="match status" value="1"/>
</dbReference>
<protein>
    <submittedName>
        <fullName evidence="5">TonB-dependent receptor plug</fullName>
    </submittedName>
</protein>
<evidence type="ECO:0000313" key="6">
    <source>
        <dbReference type="Proteomes" id="UP000254424"/>
    </source>
</evidence>
<proteinExistence type="inferred from homology"/>
<dbReference type="GO" id="GO:0009279">
    <property type="term" value="C:cell outer membrane"/>
    <property type="evidence" value="ECO:0007669"/>
    <property type="project" value="UniProtKB-SubCell"/>
</dbReference>
<dbReference type="PANTHER" id="PTHR30069">
    <property type="entry name" value="TONB-DEPENDENT OUTER MEMBRANE RECEPTOR"/>
    <property type="match status" value="1"/>
</dbReference>